<dbReference type="Proteomes" id="UP001597188">
    <property type="component" value="Unassembled WGS sequence"/>
</dbReference>
<gene>
    <name evidence="2" type="ORF">ACFQ5L_02725</name>
</gene>
<comment type="caution">
    <text evidence="2">The sequence shown here is derived from an EMBL/GenBank/DDBJ whole genome shotgun (WGS) entry which is preliminary data.</text>
</comment>
<sequence length="67" mass="7346">MVVDLAGIILIFLSVWQVYAVKQAFLNTKHNGNHGTSVFIGYGLWSGLIFGIIIFFAGMTLLINGLM</sequence>
<evidence type="ECO:0000256" key="1">
    <source>
        <dbReference type="SAM" id="Phobius"/>
    </source>
</evidence>
<evidence type="ECO:0008006" key="4">
    <source>
        <dbReference type="Google" id="ProtNLM"/>
    </source>
</evidence>
<keyword evidence="1" id="KW-1133">Transmembrane helix</keyword>
<reference evidence="3" key="1">
    <citation type="journal article" date="2019" name="Int. J. Syst. Evol. Microbiol.">
        <title>The Global Catalogue of Microorganisms (GCM) 10K type strain sequencing project: providing services to taxonomists for standard genome sequencing and annotation.</title>
        <authorList>
            <consortium name="The Broad Institute Genomics Platform"/>
            <consortium name="The Broad Institute Genome Sequencing Center for Infectious Disease"/>
            <person name="Wu L."/>
            <person name="Ma J."/>
        </authorList>
    </citation>
    <scope>NUCLEOTIDE SEQUENCE [LARGE SCALE GENOMIC DNA]</scope>
    <source>
        <strain evidence="3">CCM 8931</strain>
    </source>
</reference>
<keyword evidence="3" id="KW-1185">Reference proteome</keyword>
<evidence type="ECO:0000313" key="2">
    <source>
        <dbReference type="EMBL" id="MFD1419871.1"/>
    </source>
</evidence>
<dbReference type="RefSeq" id="WP_137635348.1">
    <property type="nucleotide sequence ID" value="NZ_BJDL01000020.1"/>
</dbReference>
<proteinExistence type="predicted"/>
<keyword evidence="1" id="KW-0472">Membrane</keyword>
<accession>A0ABW4BXB3</accession>
<dbReference type="EMBL" id="JBHTOJ010000008">
    <property type="protein sequence ID" value="MFD1419871.1"/>
    <property type="molecule type" value="Genomic_DNA"/>
</dbReference>
<name>A0ABW4BXB3_9LACO</name>
<keyword evidence="1" id="KW-0812">Transmembrane</keyword>
<organism evidence="2 3">
    <name type="scientific">Lactiplantibacillus songbeiensis</name>
    <dbReference type="NCBI Taxonomy" id="2559920"/>
    <lineage>
        <taxon>Bacteria</taxon>
        <taxon>Bacillati</taxon>
        <taxon>Bacillota</taxon>
        <taxon>Bacilli</taxon>
        <taxon>Lactobacillales</taxon>
        <taxon>Lactobacillaceae</taxon>
        <taxon>Lactiplantibacillus</taxon>
    </lineage>
</organism>
<evidence type="ECO:0000313" key="3">
    <source>
        <dbReference type="Proteomes" id="UP001597188"/>
    </source>
</evidence>
<feature type="transmembrane region" description="Helical" evidence="1">
    <location>
        <begin position="44"/>
        <end position="66"/>
    </location>
</feature>
<protein>
    <recommendedName>
        <fullName evidence="4">Immunity protein</fullName>
    </recommendedName>
</protein>